<feature type="transmembrane region" description="Helical" evidence="1">
    <location>
        <begin position="19"/>
        <end position="36"/>
    </location>
</feature>
<evidence type="ECO:0000256" key="1">
    <source>
        <dbReference type="SAM" id="Phobius"/>
    </source>
</evidence>
<dbReference type="PANTHER" id="PTHR36166:SF1">
    <property type="entry name" value="SRPBCC DOMAIN-CONTAINING PROTEIN"/>
    <property type="match status" value="1"/>
</dbReference>
<comment type="caution">
    <text evidence="2">The sequence shown here is derived from an EMBL/GenBank/DDBJ whole genome shotgun (WGS) entry which is preliminary data.</text>
</comment>
<dbReference type="InterPro" id="IPR023393">
    <property type="entry name" value="START-like_dom_sf"/>
</dbReference>
<keyword evidence="3" id="KW-1185">Reference proteome</keyword>
<keyword evidence="1" id="KW-1133">Transmembrane helix</keyword>
<dbReference type="InterPro" id="IPR019587">
    <property type="entry name" value="Polyketide_cyclase/dehydratase"/>
</dbReference>
<dbReference type="PANTHER" id="PTHR36166">
    <property type="entry name" value="CHROMOSOME 9, WHOLE GENOME SHOTGUN SEQUENCE"/>
    <property type="match status" value="1"/>
</dbReference>
<name>A0ABX0T2R2_9PSEU</name>
<dbReference type="EMBL" id="JAANOU010000001">
    <property type="protein sequence ID" value="NIH82199.1"/>
    <property type="molecule type" value="Genomic_DNA"/>
</dbReference>
<dbReference type="SUPFAM" id="SSF55961">
    <property type="entry name" value="Bet v1-like"/>
    <property type="match status" value="1"/>
</dbReference>
<organism evidence="2 3">
    <name type="scientific">Amycolatopsis viridis</name>
    <dbReference type="NCBI Taxonomy" id="185678"/>
    <lineage>
        <taxon>Bacteria</taxon>
        <taxon>Bacillati</taxon>
        <taxon>Actinomycetota</taxon>
        <taxon>Actinomycetes</taxon>
        <taxon>Pseudonocardiales</taxon>
        <taxon>Pseudonocardiaceae</taxon>
        <taxon>Amycolatopsis</taxon>
    </lineage>
</organism>
<evidence type="ECO:0000313" key="2">
    <source>
        <dbReference type="EMBL" id="NIH82199.1"/>
    </source>
</evidence>
<sequence length="188" mass="20467">MTVIDSIETAPRKRKGRRIAIIAGTVLVIIAGYLTWSNLRRDTLTTSVEIPASADRVWQVLTDFGAYPEWNPFIVSAEVTSPGGLAKDAELRIVLRDASGDTTFNPTVLAAVPGKELRWIGKVPPGLIFDGEHSFELQPLGPGRTRLVQHERFTGALVPFMAGTLRANTLPQFEAMNRALAQRASTGS</sequence>
<dbReference type="Gene3D" id="3.30.530.20">
    <property type="match status" value="1"/>
</dbReference>
<gene>
    <name evidence="2" type="ORF">FHX46_004729</name>
</gene>
<dbReference type="Proteomes" id="UP000754495">
    <property type="component" value="Unassembled WGS sequence"/>
</dbReference>
<dbReference type="RefSeq" id="WP_167119086.1">
    <property type="nucleotide sequence ID" value="NZ_JAANOU010000001.1"/>
</dbReference>
<accession>A0ABX0T2R2</accession>
<evidence type="ECO:0008006" key="4">
    <source>
        <dbReference type="Google" id="ProtNLM"/>
    </source>
</evidence>
<dbReference type="Pfam" id="PF10604">
    <property type="entry name" value="Polyketide_cyc2"/>
    <property type="match status" value="1"/>
</dbReference>
<keyword evidence="1" id="KW-0472">Membrane</keyword>
<reference evidence="2 3" key="1">
    <citation type="submission" date="2020-03" db="EMBL/GenBank/DDBJ databases">
        <title>Sequencing the genomes of 1000 actinobacteria strains.</title>
        <authorList>
            <person name="Klenk H.-P."/>
        </authorList>
    </citation>
    <scope>NUCLEOTIDE SEQUENCE [LARGE SCALE GENOMIC DNA]</scope>
    <source>
        <strain evidence="2 3">DSM 45668</strain>
    </source>
</reference>
<dbReference type="CDD" id="cd07822">
    <property type="entry name" value="SRPBCC_4"/>
    <property type="match status" value="1"/>
</dbReference>
<keyword evidence="1" id="KW-0812">Transmembrane</keyword>
<protein>
    <recommendedName>
        <fullName evidence="4">SRPBCC domain-containing protein</fullName>
    </recommendedName>
</protein>
<evidence type="ECO:0000313" key="3">
    <source>
        <dbReference type="Proteomes" id="UP000754495"/>
    </source>
</evidence>
<proteinExistence type="predicted"/>